<name>A0A1J0VY73_9NOCA</name>
<accession>A0A1J0VY73</accession>
<dbReference type="RefSeq" id="WP_071930134.1">
    <property type="nucleotide sequence ID" value="NZ_CP018082.1"/>
</dbReference>
<dbReference type="Proteomes" id="UP000183810">
    <property type="component" value="Chromosome"/>
</dbReference>
<gene>
    <name evidence="1" type="ORF">BOX37_26825</name>
</gene>
<reference evidence="1" key="1">
    <citation type="submission" date="2016-11" db="EMBL/GenBank/DDBJ databases">
        <authorList>
            <person name="Jaros S."/>
            <person name="Januszkiewicz K."/>
            <person name="Wedrychowicz H."/>
        </authorList>
    </citation>
    <scope>NUCLEOTIDE SEQUENCE [LARGE SCALE GENOMIC DNA]</scope>
    <source>
        <strain evidence="1">Y48</strain>
    </source>
</reference>
<proteinExistence type="predicted"/>
<evidence type="ECO:0000313" key="2">
    <source>
        <dbReference type="Proteomes" id="UP000183810"/>
    </source>
</evidence>
<protein>
    <submittedName>
        <fullName evidence="1">Uncharacterized protein</fullName>
    </submittedName>
</protein>
<organism evidence="1 2">
    <name type="scientific">Nocardia mangyaensis</name>
    <dbReference type="NCBI Taxonomy" id="2213200"/>
    <lineage>
        <taxon>Bacteria</taxon>
        <taxon>Bacillati</taxon>
        <taxon>Actinomycetota</taxon>
        <taxon>Actinomycetes</taxon>
        <taxon>Mycobacteriales</taxon>
        <taxon>Nocardiaceae</taxon>
        <taxon>Nocardia</taxon>
    </lineage>
</organism>
<dbReference type="KEGG" id="nsl:BOX37_26825"/>
<keyword evidence="2" id="KW-1185">Reference proteome</keyword>
<evidence type="ECO:0000313" key="1">
    <source>
        <dbReference type="EMBL" id="APE36949.1"/>
    </source>
</evidence>
<sequence>MAGDLGGEGFGCYPRDLRIRTAAALPIIGEARYSNGRSGAGNGIDEAYESIEELNMLLIARGPAKGTSESGSRVPVWW</sequence>
<dbReference type="AlphaFoldDB" id="A0A1J0VY73"/>
<dbReference type="EMBL" id="CP018082">
    <property type="protein sequence ID" value="APE36949.1"/>
    <property type="molecule type" value="Genomic_DNA"/>
</dbReference>